<keyword evidence="6 10" id="KW-1133">Transmembrane helix</keyword>
<evidence type="ECO:0000313" key="11">
    <source>
        <dbReference type="EMBL" id="AIS52514.1"/>
    </source>
</evidence>
<dbReference type="STRING" id="2325.TKV_c13430"/>
<dbReference type="GO" id="GO:0009425">
    <property type="term" value="C:bacterial-type flagellum basal body"/>
    <property type="evidence" value="ECO:0007669"/>
    <property type="project" value="UniProtKB-SubCell"/>
</dbReference>
<keyword evidence="5 10" id="KW-0812">Transmembrane</keyword>
<keyword evidence="12" id="KW-1185">Reference proteome</keyword>
<evidence type="ECO:0000256" key="3">
    <source>
        <dbReference type="ARBA" id="ARBA00021717"/>
    </source>
</evidence>
<dbReference type="RefSeq" id="WP_004396190.1">
    <property type="nucleotide sequence ID" value="NZ_CP009170.1"/>
</dbReference>
<feature type="transmembrane region" description="Helical" evidence="10">
    <location>
        <begin position="182"/>
        <end position="204"/>
    </location>
</feature>
<comment type="subcellular location">
    <subcellularLocation>
        <location evidence="10">Cell membrane</location>
        <topology evidence="10">Multi-pass membrane protein</topology>
    </subcellularLocation>
    <subcellularLocation>
        <location evidence="10">Bacterial flagellum basal body</location>
    </subcellularLocation>
</comment>
<evidence type="ECO:0000256" key="2">
    <source>
        <dbReference type="ARBA" id="ARBA00009772"/>
    </source>
</evidence>
<name>A0A097ART3_THEKI</name>
<dbReference type="NCBIfam" id="TIGR01400">
    <property type="entry name" value="fliR"/>
    <property type="match status" value="1"/>
</dbReference>
<evidence type="ECO:0000256" key="8">
    <source>
        <dbReference type="ARBA" id="ARBA00023143"/>
    </source>
</evidence>
<gene>
    <name evidence="11" type="primary">fliR</name>
    <name evidence="11" type="ORF">TKV_c13430</name>
</gene>
<dbReference type="GO" id="GO:0044780">
    <property type="term" value="P:bacterial-type flagellum assembly"/>
    <property type="evidence" value="ECO:0007669"/>
    <property type="project" value="UniProtKB-UniRule"/>
</dbReference>
<dbReference type="InterPro" id="IPR006303">
    <property type="entry name" value="FliR"/>
</dbReference>
<evidence type="ECO:0000256" key="9">
    <source>
        <dbReference type="NCBIfam" id="TIGR01400"/>
    </source>
</evidence>
<dbReference type="Pfam" id="PF01311">
    <property type="entry name" value="Bac_export_1"/>
    <property type="match status" value="1"/>
</dbReference>
<evidence type="ECO:0000256" key="6">
    <source>
        <dbReference type="ARBA" id="ARBA00022989"/>
    </source>
</evidence>
<sequence>MDIIQYLLQNVQVFILLFVRMLGIFILTPFFGTKNVPTTFKIGLGFFAAVIVFDTMGPVDLQINNVLDYFIVVISEFIVGLVIGLASMISFSAIHLAGQLIDYQLGFGLVNILDIHSETQVPLMGNFIYILTILIFMLMNGHYTLFTMLAKSVDIIPIGKVAFDLPGMSQVLTKMVSDMFILGFRISAPIILTTLLTDLTLGIISRTIPQLNVFMIGMPAKIFVGIFTLLIMLPMYLTIIDFMFNGMNADIFRLMKFMTR</sequence>
<feature type="transmembrane region" description="Helical" evidence="10">
    <location>
        <begin position="224"/>
        <end position="244"/>
    </location>
</feature>
<protein>
    <recommendedName>
        <fullName evidence="3 9">Flagellar biosynthetic protein FliR</fullName>
    </recommendedName>
</protein>
<evidence type="ECO:0000256" key="1">
    <source>
        <dbReference type="ARBA" id="ARBA00002578"/>
    </source>
</evidence>
<keyword evidence="4 10" id="KW-1003">Cell membrane</keyword>
<keyword evidence="11" id="KW-0966">Cell projection</keyword>
<dbReference type="PRINTS" id="PR00953">
    <property type="entry name" value="TYPE3IMRPROT"/>
</dbReference>
<organism evidence="11 12">
    <name type="scientific">Thermoanaerobacter kivui</name>
    <name type="common">Acetogenium kivui</name>
    <dbReference type="NCBI Taxonomy" id="2325"/>
    <lineage>
        <taxon>Bacteria</taxon>
        <taxon>Bacillati</taxon>
        <taxon>Bacillota</taxon>
        <taxon>Clostridia</taxon>
        <taxon>Thermoanaerobacterales</taxon>
        <taxon>Thermoanaerobacteraceae</taxon>
        <taxon>Thermoanaerobacter</taxon>
    </lineage>
</organism>
<keyword evidence="8 10" id="KW-0975">Bacterial flagellum</keyword>
<dbReference type="OrthoDB" id="9807748at2"/>
<keyword evidence="11" id="KW-0282">Flagellum</keyword>
<reference evidence="12" key="1">
    <citation type="journal article" date="2015" name="Genome Announc.">
        <title>Whole-Genome Sequences of 80 Environmental and Clinical Isolates of Burkholderia pseudomallei.</title>
        <authorList>
            <person name="Johnson S.L."/>
            <person name="Baker A.L."/>
            <person name="Chain P.S."/>
            <person name="Currie B.J."/>
            <person name="Daligault H.E."/>
            <person name="Davenport K.W."/>
            <person name="Davis C.B."/>
            <person name="Inglis T.J."/>
            <person name="Kaestli M."/>
            <person name="Koren S."/>
            <person name="Mayo M."/>
            <person name="Merritt A.J."/>
            <person name="Price E.P."/>
            <person name="Sarovich D.S."/>
            <person name="Warner J."/>
            <person name="Rosovitz M.J."/>
        </authorList>
    </citation>
    <scope>NUCLEOTIDE SEQUENCE [LARGE SCALE GENOMIC DNA]</scope>
    <source>
        <strain evidence="12">DSM 2030</strain>
    </source>
</reference>
<evidence type="ECO:0000256" key="10">
    <source>
        <dbReference type="RuleBase" id="RU362071"/>
    </source>
</evidence>
<dbReference type="PANTHER" id="PTHR30065">
    <property type="entry name" value="FLAGELLAR BIOSYNTHETIC PROTEIN FLIR"/>
    <property type="match status" value="1"/>
</dbReference>
<dbReference type="PANTHER" id="PTHR30065:SF1">
    <property type="entry name" value="SURFACE PRESENTATION OF ANTIGENS PROTEIN SPAR"/>
    <property type="match status" value="1"/>
</dbReference>
<evidence type="ECO:0000256" key="5">
    <source>
        <dbReference type="ARBA" id="ARBA00022692"/>
    </source>
</evidence>
<feature type="transmembrane region" description="Helical" evidence="10">
    <location>
        <begin position="12"/>
        <end position="32"/>
    </location>
</feature>
<dbReference type="Proteomes" id="UP000029669">
    <property type="component" value="Chromosome"/>
</dbReference>
<dbReference type="eggNOG" id="COG1684">
    <property type="taxonomic scope" value="Bacteria"/>
</dbReference>
<dbReference type="HOGENOM" id="CLU_063626_2_3_9"/>
<dbReference type="GO" id="GO:0005886">
    <property type="term" value="C:plasma membrane"/>
    <property type="evidence" value="ECO:0007669"/>
    <property type="project" value="UniProtKB-SubCell"/>
</dbReference>
<feature type="transmembrane region" description="Helical" evidence="10">
    <location>
        <begin position="127"/>
        <end position="150"/>
    </location>
</feature>
<dbReference type="AlphaFoldDB" id="A0A097ART3"/>
<dbReference type="InterPro" id="IPR002010">
    <property type="entry name" value="T3SS_IM_R"/>
</dbReference>
<dbReference type="GO" id="GO:0006605">
    <property type="term" value="P:protein targeting"/>
    <property type="evidence" value="ECO:0007669"/>
    <property type="project" value="UniProtKB-UniRule"/>
</dbReference>
<dbReference type="KEGG" id="tki:TKV_c13430"/>
<dbReference type="EMBL" id="CP009170">
    <property type="protein sequence ID" value="AIS52514.1"/>
    <property type="molecule type" value="Genomic_DNA"/>
</dbReference>
<accession>A0A097ART3</accession>
<evidence type="ECO:0000256" key="7">
    <source>
        <dbReference type="ARBA" id="ARBA00023136"/>
    </source>
</evidence>
<comment type="function">
    <text evidence="1 10">Role in flagellar biosynthesis.</text>
</comment>
<keyword evidence="11" id="KW-0969">Cilium</keyword>
<feature type="transmembrane region" description="Helical" evidence="10">
    <location>
        <begin position="38"/>
        <end position="57"/>
    </location>
</feature>
<evidence type="ECO:0000313" key="12">
    <source>
        <dbReference type="Proteomes" id="UP000029669"/>
    </source>
</evidence>
<evidence type="ECO:0000256" key="4">
    <source>
        <dbReference type="ARBA" id="ARBA00022475"/>
    </source>
</evidence>
<proteinExistence type="inferred from homology"/>
<comment type="similarity">
    <text evidence="2 10">Belongs to the FliR/MopE/SpaR family.</text>
</comment>
<keyword evidence="7 10" id="KW-0472">Membrane</keyword>
<feature type="transmembrane region" description="Helical" evidence="10">
    <location>
        <begin position="69"/>
        <end position="94"/>
    </location>
</feature>